<dbReference type="KEGG" id="mbe:MBM_07639"/>
<dbReference type="HOGENOM" id="CLU_489220_0_0_1"/>
<gene>
    <name evidence="1" type="ORF">MBM_07639</name>
</gene>
<evidence type="ECO:0000313" key="2">
    <source>
        <dbReference type="Proteomes" id="UP000006753"/>
    </source>
</evidence>
<evidence type="ECO:0000313" key="1">
    <source>
        <dbReference type="EMBL" id="EKD14409.1"/>
    </source>
</evidence>
<dbReference type="Proteomes" id="UP000006753">
    <property type="component" value="Unassembled WGS sequence"/>
</dbReference>
<proteinExistence type="predicted"/>
<reference evidence="1 2" key="1">
    <citation type="journal article" date="2012" name="BMC Genomics">
        <title>Sequencing the genome of Marssonina brunnea reveals fungus-poplar co-evolution.</title>
        <authorList>
            <person name="Zhu S."/>
            <person name="Cao Y.-Z."/>
            <person name="Jiang C."/>
            <person name="Tan B.-Y."/>
            <person name="Wang Z."/>
            <person name="Feng S."/>
            <person name="Zhang L."/>
            <person name="Su X.-H."/>
            <person name="Brejova B."/>
            <person name="Vinar T."/>
            <person name="Xu M."/>
            <person name="Wang M.-X."/>
            <person name="Zhang S.-G."/>
            <person name="Huang M.-R."/>
            <person name="Wu R."/>
            <person name="Zhou Y."/>
        </authorList>
    </citation>
    <scope>NUCLEOTIDE SEQUENCE [LARGE SCALE GENOMIC DNA]</scope>
    <source>
        <strain evidence="1 2">MB_m1</strain>
    </source>
</reference>
<dbReference type="OrthoDB" id="3492412at2759"/>
<dbReference type="InParanoid" id="K1XPG4"/>
<accession>K1XPG4</accession>
<keyword evidence="2" id="KW-1185">Reference proteome</keyword>
<organism evidence="1 2">
    <name type="scientific">Marssonina brunnea f. sp. multigermtubi (strain MB_m1)</name>
    <name type="common">Marssonina leaf spot fungus</name>
    <dbReference type="NCBI Taxonomy" id="1072389"/>
    <lineage>
        <taxon>Eukaryota</taxon>
        <taxon>Fungi</taxon>
        <taxon>Dikarya</taxon>
        <taxon>Ascomycota</taxon>
        <taxon>Pezizomycotina</taxon>
        <taxon>Leotiomycetes</taxon>
        <taxon>Helotiales</taxon>
        <taxon>Drepanopezizaceae</taxon>
        <taxon>Drepanopeziza</taxon>
    </lineage>
</organism>
<name>K1XPG4_MARBU</name>
<sequence length="557" mass="62269">MIGVSIFAYTERVAISFIAKPSTEGLVEAFLTGRITWSSSSSYQDDRSARSLTAQGHQKRLSTSKVRLASLVWFFQFMTLATPLVSHTQISRSSSTCLRASLGQKISPATTFTSLRPKEDMDLGLQQICNQSRTSSQSLQRSQTENHDTNYFADGLIDDFLLVRCISRAALPKSGLPRTDFNDAHDGFCMLLKGARHFALDLWTWLAETVKGDCSWMSLLCVASNEDLTIVISPLFPNGEPNPLAKHTPRMKQITPGTNRVETVDLMLRYIKDNPDYAEDAKAPDSSDTQIFIIHGPDDQEDDGNGDTDEVYLEIVRSQCRYHRLRATLESMSFEQHTLRKQTKGNGIAFPDFTIFLKGWTRFECTLVRITSRNNAKKQLRNGSFEASNTNSGSDVYSVENTSPSSSCIPSSLFLLPLLPPRPAEPTKRPRTAVRAGTPRTRKHLHDRYWRTGQHLISDHVSTLLWITIQALVFWSGPRKEHSGKTEGTSSPALPAFYFLRIFTACPSQGARRAGLAGAKTRSPSDDVLEARNPFSHPIRLRDFILEFCMASATFSP</sequence>
<protein>
    <submittedName>
        <fullName evidence="1">Uncharacterized protein</fullName>
    </submittedName>
</protein>
<dbReference type="AlphaFoldDB" id="K1XPG4"/>
<dbReference type="EMBL" id="JH921446">
    <property type="protein sequence ID" value="EKD14409.1"/>
    <property type="molecule type" value="Genomic_DNA"/>
</dbReference>